<reference evidence="5" key="1">
    <citation type="submission" date="2015-03" db="EMBL/GenBank/DDBJ databases">
        <authorList>
            <person name="Urmite Genomes"/>
        </authorList>
    </citation>
    <scope>NUCLEOTIDE SEQUENCE [LARGE SCALE GENOMIC DNA]</scope>
    <source>
        <strain evidence="5">Arc-Hr</strain>
    </source>
</reference>
<keyword evidence="5" id="KW-1185">Reference proteome</keyword>
<evidence type="ECO:0000313" key="5">
    <source>
        <dbReference type="Proteomes" id="UP000198902"/>
    </source>
</evidence>
<evidence type="ECO:0000259" key="3">
    <source>
        <dbReference type="Pfam" id="PF22798"/>
    </source>
</evidence>
<evidence type="ECO:0000313" key="4">
    <source>
        <dbReference type="EMBL" id="CQR49383.1"/>
    </source>
</evidence>
<dbReference type="Pfam" id="PF19134">
    <property type="entry name" value="DUF5817"/>
    <property type="match status" value="1"/>
</dbReference>
<dbReference type="AlphaFoldDB" id="A0A0D6JP59"/>
<dbReference type="Gene3D" id="3.90.820.10">
    <property type="entry name" value="Structural Genomics, Unknown Function 30-nov-00 1gh9 Mol_id"/>
    <property type="match status" value="1"/>
</dbReference>
<sequence>MYAVVGCTDCANMWLLSDPDGSKTATCPRCGRRHQTKKLRRFFESDDRDAARQARSALLAKKHGDSEAFAQVEHVSELDRRVEESGVDDREYLEGSGLDADEVFEAGEAASRGRNSSSGSPDRLTVVREAVRDGDRPTEAEIVAAAVERGVPEDRARDLLDKLRRRGEVSESRGRHRLV</sequence>
<protein>
    <submittedName>
        <fullName evidence="4">Uncharacterized protein</fullName>
    </submittedName>
</protein>
<dbReference type="InterPro" id="IPR036388">
    <property type="entry name" value="WH-like_DNA-bd_sf"/>
</dbReference>
<dbReference type="OrthoDB" id="142616at2157"/>
<dbReference type="InterPro" id="IPR053849">
    <property type="entry name" value="DUF5817_C"/>
</dbReference>
<feature type="domain" description="DUF5817" evidence="3">
    <location>
        <begin position="126"/>
        <end position="178"/>
    </location>
</feature>
<dbReference type="Proteomes" id="UP000198902">
    <property type="component" value="Unassembled WGS sequence"/>
</dbReference>
<gene>
    <name evidence="4" type="ORF">BN996_00844</name>
</gene>
<name>A0A0D6JP59_9EURY</name>
<organism evidence="4 5">
    <name type="scientific">Haloferax massiliensis</name>
    <dbReference type="NCBI Taxonomy" id="1476858"/>
    <lineage>
        <taxon>Archaea</taxon>
        <taxon>Methanobacteriati</taxon>
        <taxon>Methanobacteriota</taxon>
        <taxon>Stenosarchaea group</taxon>
        <taxon>Halobacteria</taxon>
        <taxon>Halobacteriales</taxon>
        <taxon>Haloferacaceae</taxon>
        <taxon>Haloferax</taxon>
    </lineage>
</organism>
<proteinExistence type="predicted"/>
<dbReference type="EMBL" id="CSTE01000002">
    <property type="protein sequence ID" value="CQR49383.1"/>
    <property type="molecule type" value="Genomic_DNA"/>
</dbReference>
<dbReference type="Pfam" id="PF22798">
    <property type="entry name" value="DUF5817_CT"/>
    <property type="match status" value="1"/>
</dbReference>
<feature type="domain" description="DUF5817" evidence="2">
    <location>
        <begin position="2"/>
        <end position="60"/>
    </location>
</feature>
<evidence type="ECO:0000256" key="1">
    <source>
        <dbReference type="SAM" id="MobiDB-lite"/>
    </source>
</evidence>
<dbReference type="Gene3D" id="1.10.10.10">
    <property type="entry name" value="Winged helix-like DNA-binding domain superfamily/Winged helix DNA-binding domain"/>
    <property type="match status" value="1"/>
</dbReference>
<evidence type="ECO:0000259" key="2">
    <source>
        <dbReference type="Pfam" id="PF19134"/>
    </source>
</evidence>
<feature type="compositionally biased region" description="Basic and acidic residues" evidence="1">
    <location>
        <begin position="79"/>
        <end position="93"/>
    </location>
</feature>
<dbReference type="RefSeq" id="WP_089777319.1">
    <property type="nucleotide sequence ID" value="NZ_CABLRR010000002.1"/>
</dbReference>
<accession>A0A0D6JP59</accession>
<feature type="region of interest" description="Disordered" evidence="1">
    <location>
        <begin position="106"/>
        <end position="125"/>
    </location>
</feature>
<dbReference type="InterPro" id="IPR043855">
    <property type="entry name" value="DUF5817"/>
</dbReference>
<feature type="compositionally biased region" description="Low complexity" evidence="1">
    <location>
        <begin position="106"/>
        <end position="120"/>
    </location>
</feature>
<feature type="region of interest" description="Disordered" evidence="1">
    <location>
        <begin position="79"/>
        <end position="101"/>
    </location>
</feature>